<proteinExistence type="predicted"/>
<reference evidence="2 3" key="1">
    <citation type="journal article" date="2024" name="G3 (Bethesda)">
        <title>Genome assembly of Hibiscus sabdariffa L. provides insights into metabolisms of medicinal natural products.</title>
        <authorList>
            <person name="Kim T."/>
        </authorList>
    </citation>
    <scope>NUCLEOTIDE SEQUENCE [LARGE SCALE GENOMIC DNA]</scope>
    <source>
        <strain evidence="2">TK-2024</strain>
        <tissue evidence="2">Old leaves</tissue>
    </source>
</reference>
<organism evidence="2 3">
    <name type="scientific">Hibiscus sabdariffa</name>
    <name type="common">roselle</name>
    <dbReference type="NCBI Taxonomy" id="183260"/>
    <lineage>
        <taxon>Eukaryota</taxon>
        <taxon>Viridiplantae</taxon>
        <taxon>Streptophyta</taxon>
        <taxon>Embryophyta</taxon>
        <taxon>Tracheophyta</taxon>
        <taxon>Spermatophyta</taxon>
        <taxon>Magnoliopsida</taxon>
        <taxon>eudicotyledons</taxon>
        <taxon>Gunneridae</taxon>
        <taxon>Pentapetalae</taxon>
        <taxon>rosids</taxon>
        <taxon>malvids</taxon>
        <taxon>Malvales</taxon>
        <taxon>Malvaceae</taxon>
        <taxon>Malvoideae</taxon>
        <taxon>Hibiscus</taxon>
    </lineage>
</organism>
<name>A0ABR2U7S9_9ROSI</name>
<feature type="compositionally biased region" description="Polar residues" evidence="1">
    <location>
        <begin position="9"/>
        <end position="23"/>
    </location>
</feature>
<comment type="caution">
    <text evidence="2">The sequence shown here is derived from an EMBL/GenBank/DDBJ whole genome shotgun (WGS) entry which is preliminary data.</text>
</comment>
<dbReference type="EMBL" id="JBBPBN010000001">
    <property type="protein sequence ID" value="KAK9045710.1"/>
    <property type="molecule type" value="Genomic_DNA"/>
</dbReference>
<sequence length="71" mass="7899">MEADPLLNPPSNTTAGIQPTISYKDSLMGNPSYDKMNEDEPFDDDDIEVLEGNVVRSLIDGLILIQFSERI</sequence>
<evidence type="ECO:0000313" key="3">
    <source>
        <dbReference type="Proteomes" id="UP001396334"/>
    </source>
</evidence>
<dbReference type="Proteomes" id="UP001396334">
    <property type="component" value="Unassembled WGS sequence"/>
</dbReference>
<evidence type="ECO:0000256" key="1">
    <source>
        <dbReference type="SAM" id="MobiDB-lite"/>
    </source>
</evidence>
<keyword evidence="3" id="KW-1185">Reference proteome</keyword>
<accession>A0ABR2U7S9</accession>
<evidence type="ECO:0000313" key="2">
    <source>
        <dbReference type="EMBL" id="KAK9045710.1"/>
    </source>
</evidence>
<gene>
    <name evidence="2" type="ORF">V6N11_051619</name>
</gene>
<feature type="region of interest" description="Disordered" evidence="1">
    <location>
        <begin position="1"/>
        <end position="24"/>
    </location>
</feature>
<protein>
    <submittedName>
        <fullName evidence="2">Uncharacterized protein</fullName>
    </submittedName>
</protein>